<organism evidence="1 2">
    <name type="scientific">Neisseria zalophi</name>
    <dbReference type="NCBI Taxonomy" id="640030"/>
    <lineage>
        <taxon>Bacteria</taxon>
        <taxon>Pseudomonadati</taxon>
        <taxon>Pseudomonadota</taxon>
        <taxon>Betaproteobacteria</taxon>
        <taxon>Neisseriales</taxon>
        <taxon>Neisseriaceae</taxon>
        <taxon>Neisseria</taxon>
    </lineage>
</organism>
<dbReference type="AlphaFoldDB" id="A0A5J6PVR6"/>
<dbReference type="EMBL" id="CP031700">
    <property type="protein sequence ID" value="QEY26344.1"/>
    <property type="molecule type" value="Genomic_DNA"/>
</dbReference>
<gene>
    <name evidence="1" type="ORF">D0T92_07250</name>
</gene>
<evidence type="ECO:0000313" key="2">
    <source>
        <dbReference type="Proteomes" id="UP000325713"/>
    </source>
</evidence>
<sequence length="59" mass="7300">MKLADNCLETALYHKWAALPKYWQSKYLLPTIWLTMDIKSIFRRLEYHVYKSRYRFKAV</sequence>
<protein>
    <submittedName>
        <fullName evidence="1">Uncharacterized protein</fullName>
    </submittedName>
</protein>
<reference evidence="1 2" key="1">
    <citation type="submission" date="2018-08" db="EMBL/GenBank/DDBJ databases">
        <title>Neisseria zalophi ATCC BAA-2455 complete genome.</title>
        <authorList>
            <person name="Veseli I.A."/>
            <person name="Buttler R."/>
            <person name="Mascarenhas dos Santos A.C."/>
            <person name="Pombert J.-F."/>
        </authorList>
    </citation>
    <scope>NUCLEOTIDE SEQUENCE [LARGE SCALE GENOMIC DNA]</scope>
    <source>
        <strain evidence="1 2">ATCC BAA-2455</strain>
    </source>
</reference>
<name>A0A5J6PVR6_9NEIS</name>
<evidence type="ECO:0000313" key="1">
    <source>
        <dbReference type="EMBL" id="QEY26344.1"/>
    </source>
</evidence>
<proteinExistence type="predicted"/>
<keyword evidence="2" id="KW-1185">Reference proteome</keyword>
<dbReference type="Proteomes" id="UP000325713">
    <property type="component" value="Chromosome"/>
</dbReference>
<dbReference type="KEGG" id="nzl:D0T92_07250"/>
<accession>A0A5J6PVR6</accession>